<reference evidence="4 5" key="1">
    <citation type="submission" date="2017-06" db="EMBL/GenBank/DDBJ databases">
        <title>Herbaspirillum phytohormonus sp. nov., isolated from the root nodule of Robinia pseudoacacia in lead-zinc mine.</title>
        <authorList>
            <person name="Fan M."/>
            <person name="Lin Y."/>
        </authorList>
    </citation>
    <scope>NUCLEOTIDE SEQUENCE [LARGE SCALE GENOMIC DNA]</scope>
    <source>
        <strain evidence="4 5">HZ10</strain>
    </source>
</reference>
<dbReference type="InterPro" id="IPR009664">
    <property type="entry name" value="Ppnp"/>
</dbReference>
<evidence type="ECO:0000256" key="1">
    <source>
        <dbReference type="ARBA" id="ARBA00022676"/>
    </source>
</evidence>
<evidence type="ECO:0000313" key="5">
    <source>
        <dbReference type="Proteomes" id="UP000197596"/>
    </source>
</evidence>
<dbReference type="EC" id="2.4.2.1" evidence="3"/>
<proteinExistence type="inferred from homology"/>
<dbReference type="Pfam" id="PF06865">
    <property type="entry name" value="Ppnp"/>
    <property type="match status" value="1"/>
</dbReference>
<organism evidence="4 5">
    <name type="scientific">Herbaspirillum robiniae</name>
    <dbReference type="NCBI Taxonomy" id="2014887"/>
    <lineage>
        <taxon>Bacteria</taxon>
        <taxon>Pseudomonadati</taxon>
        <taxon>Pseudomonadota</taxon>
        <taxon>Betaproteobacteria</taxon>
        <taxon>Burkholderiales</taxon>
        <taxon>Oxalobacteraceae</taxon>
        <taxon>Herbaspirillum</taxon>
    </lineage>
</organism>
<sequence length="104" mass="11261">MSIQFDNVTVLKKGNVYFDGKCVSHTVLFADGTKKTLGVILPSTLNFGTASPEIMEIVSGSCRIRLKGEEAWNTYGAGTQFSVPGNSSFDIEVTEAVDYVCHYG</sequence>
<dbReference type="GO" id="GO:0009032">
    <property type="term" value="F:thymidine phosphorylase activity"/>
    <property type="evidence" value="ECO:0007669"/>
    <property type="project" value="RHEA"/>
</dbReference>
<comment type="function">
    <text evidence="3">Catalyzes the phosphorolysis of diverse nucleosides, yielding D-ribose 1-phosphate and the respective free bases. Can use uridine, adenosine, guanosine, cytidine, thymidine, inosine and xanthosine as substrates. Also catalyzes the reverse reactions.</text>
</comment>
<dbReference type="EC" id="2.4.2.2" evidence="3"/>
<keyword evidence="1 3" id="KW-0328">Glycosyltransferase</keyword>
<dbReference type="InterPro" id="IPR011051">
    <property type="entry name" value="RmlC_Cupin_sf"/>
</dbReference>
<keyword evidence="2 3" id="KW-0808">Transferase</keyword>
<accession>A0A246WTU9</accession>
<dbReference type="PANTHER" id="PTHR36540:SF1">
    <property type="entry name" value="PYRIMIDINE_PURINE NUCLEOSIDE PHOSPHORYLASE"/>
    <property type="match status" value="1"/>
</dbReference>
<comment type="similarity">
    <text evidence="3">Belongs to the nucleoside phosphorylase PpnP family.</text>
</comment>
<comment type="catalytic activity">
    <reaction evidence="3">
        <text>cytidine + phosphate = cytosine + alpha-D-ribose 1-phosphate</text>
        <dbReference type="Rhea" id="RHEA:52540"/>
        <dbReference type="ChEBI" id="CHEBI:16040"/>
        <dbReference type="ChEBI" id="CHEBI:17562"/>
        <dbReference type="ChEBI" id="CHEBI:43474"/>
        <dbReference type="ChEBI" id="CHEBI:57720"/>
        <dbReference type="EC" id="2.4.2.2"/>
    </reaction>
</comment>
<protein>
    <recommendedName>
        <fullName evidence="3">Pyrimidine/purine nucleoside phosphorylase</fullName>
        <ecNumber evidence="3">2.4.2.1</ecNumber>
        <ecNumber evidence="3">2.4.2.2</ecNumber>
    </recommendedName>
    <alternativeName>
        <fullName evidence="3">Adenosine phosphorylase</fullName>
    </alternativeName>
    <alternativeName>
        <fullName evidence="3">Cytidine phosphorylase</fullName>
    </alternativeName>
    <alternativeName>
        <fullName evidence="3">Guanosine phosphorylase</fullName>
    </alternativeName>
    <alternativeName>
        <fullName evidence="3">Inosine phosphorylase</fullName>
    </alternativeName>
    <alternativeName>
        <fullName evidence="3">Thymidine phosphorylase</fullName>
    </alternativeName>
    <alternativeName>
        <fullName evidence="3">Uridine phosphorylase</fullName>
    </alternativeName>
    <alternativeName>
        <fullName evidence="3">Xanthosine phosphorylase</fullName>
    </alternativeName>
</protein>
<dbReference type="Gene3D" id="2.60.120.10">
    <property type="entry name" value="Jelly Rolls"/>
    <property type="match status" value="1"/>
</dbReference>
<dbReference type="GO" id="GO:0004731">
    <property type="term" value="F:purine-nucleoside phosphorylase activity"/>
    <property type="evidence" value="ECO:0007669"/>
    <property type="project" value="UniProtKB-UniRule"/>
</dbReference>
<dbReference type="EMBL" id="NJGU01000002">
    <property type="protein sequence ID" value="OWY30424.1"/>
    <property type="molecule type" value="Genomic_DNA"/>
</dbReference>
<comment type="catalytic activity">
    <reaction evidence="3">
        <text>thymidine + phosphate = 2-deoxy-alpha-D-ribose 1-phosphate + thymine</text>
        <dbReference type="Rhea" id="RHEA:16037"/>
        <dbReference type="ChEBI" id="CHEBI:17748"/>
        <dbReference type="ChEBI" id="CHEBI:17821"/>
        <dbReference type="ChEBI" id="CHEBI:43474"/>
        <dbReference type="ChEBI" id="CHEBI:57259"/>
        <dbReference type="EC" id="2.4.2.2"/>
    </reaction>
</comment>
<dbReference type="PANTHER" id="PTHR36540">
    <property type="entry name" value="PYRIMIDINE/PURINE NUCLEOSIDE PHOSPHORYLASE"/>
    <property type="match status" value="1"/>
</dbReference>
<gene>
    <name evidence="3" type="primary">ppnP</name>
    <name evidence="4" type="ORF">CEJ42_05595</name>
</gene>
<comment type="catalytic activity">
    <reaction evidence="3">
        <text>guanosine + phosphate = alpha-D-ribose 1-phosphate + guanine</text>
        <dbReference type="Rhea" id="RHEA:13233"/>
        <dbReference type="ChEBI" id="CHEBI:16235"/>
        <dbReference type="ChEBI" id="CHEBI:16750"/>
        <dbReference type="ChEBI" id="CHEBI:43474"/>
        <dbReference type="ChEBI" id="CHEBI:57720"/>
        <dbReference type="EC" id="2.4.2.1"/>
    </reaction>
</comment>
<dbReference type="AlphaFoldDB" id="A0A246WTU9"/>
<name>A0A246WTU9_9BURK</name>
<dbReference type="HAMAP" id="MF_01537">
    <property type="entry name" value="Nucleos_phosphorylase_PpnP"/>
    <property type="match status" value="1"/>
</dbReference>
<dbReference type="GO" id="GO:0004850">
    <property type="term" value="F:uridine phosphorylase activity"/>
    <property type="evidence" value="ECO:0007669"/>
    <property type="project" value="RHEA"/>
</dbReference>
<comment type="catalytic activity">
    <reaction evidence="3">
        <text>xanthosine + phosphate = alpha-D-ribose 1-phosphate + xanthine</text>
        <dbReference type="Rhea" id="RHEA:27638"/>
        <dbReference type="ChEBI" id="CHEBI:17712"/>
        <dbReference type="ChEBI" id="CHEBI:18107"/>
        <dbReference type="ChEBI" id="CHEBI:43474"/>
        <dbReference type="ChEBI" id="CHEBI:57720"/>
        <dbReference type="EC" id="2.4.2.1"/>
    </reaction>
</comment>
<comment type="catalytic activity">
    <reaction evidence="3">
        <text>adenosine + phosphate = alpha-D-ribose 1-phosphate + adenine</text>
        <dbReference type="Rhea" id="RHEA:27642"/>
        <dbReference type="ChEBI" id="CHEBI:16335"/>
        <dbReference type="ChEBI" id="CHEBI:16708"/>
        <dbReference type="ChEBI" id="CHEBI:43474"/>
        <dbReference type="ChEBI" id="CHEBI:57720"/>
        <dbReference type="EC" id="2.4.2.1"/>
    </reaction>
</comment>
<evidence type="ECO:0000256" key="2">
    <source>
        <dbReference type="ARBA" id="ARBA00022679"/>
    </source>
</evidence>
<dbReference type="GO" id="GO:0047975">
    <property type="term" value="F:guanosine phosphorylase activity"/>
    <property type="evidence" value="ECO:0007669"/>
    <property type="project" value="RHEA"/>
</dbReference>
<comment type="catalytic activity">
    <reaction evidence="3">
        <text>uridine + phosphate = alpha-D-ribose 1-phosphate + uracil</text>
        <dbReference type="Rhea" id="RHEA:24388"/>
        <dbReference type="ChEBI" id="CHEBI:16704"/>
        <dbReference type="ChEBI" id="CHEBI:17568"/>
        <dbReference type="ChEBI" id="CHEBI:43474"/>
        <dbReference type="ChEBI" id="CHEBI:57720"/>
        <dbReference type="EC" id="2.4.2.2"/>
    </reaction>
</comment>
<evidence type="ECO:0000256" key="3">
    <source>
        <dbReference type="HAMAP-Rule" id="MF_01537"/>
    </source>
</evidence>
<dbReference type="RefSeq" id="WP_088750300.1">
    <property type="nucleotide sequence ID" value="NZ_NJGU01000002.1"/>
</dbReference>
<comment type="catalytic activity">
    <reaction evidence="3">
        <text>inosine + phosphate = alpha-D-ribose 1-phosphate + hypoxanthine</text>
        <dbReference type="Rhea" id="RHEA:27646"/>
        <dbReference type="ChEBI" id="CHEBI:17368"/>
        <dbReference type="ChEBI" id="CHEBI:17596"/>
        <dbReference type="ChEBI" id="CHEBI:43474"/>
        <dbReference type="ChEBI" id="CHEBI:57720"/>
        <dbReference type="EC" id="2.4.2.1"/>
    </reaction>
</comment>
<comment type="caution">
    <text evidence="4">The sequence shown here is derived from an EMBL/GenBank/DDBJ whole genome shotgun (WGS) entry which is preliminary data.</text>
</comment>
<dbReference type="Proteomes" id="UP000197596">
    <property type="component" value="Unassembled WGS sequence"/>
</dbReference>
<dbReference type="CDD" id="cd20296">
    <property type="entry name" value="cupin_PpnP-like"/>
    <property type="match status" value="1"/>
</dbReference>
<dbReference type="GO" id="GO:0005829">
    <property type="term" value="C:cytosol"/>
    <property type="evidence" value="ECO:0007669"/>
    <property type="project" value="TreeGrafter"/>
</dbReference>
<dbReference type="InterPro" id="IPR014710">
    <property type="entry name" value="RmlC-like_jellyroll"/>
</dbReference>
<evidence type="ECO:0000313" key="4">
    <source>
        <dbReference type="EMBL" id="OWY30424.1"/>
    </source>
</evidence>
<comment type="catalytic activity">
    <reaction evidence="3">
        <text>a purine D-ribonucleoside + phosphate = a purine nucleobase + alpha-D-ribose 1-phosphate</text>
        <dbReference type="Rhea" id="RHEA:19805"/>
        <dbReference type="ChEBI" id="CHEBI:26386"/>
        <dbReference type="ChEBI" id="CHEBI:43474"/>
        <dbReference type="ChEBI" id="CHEBI:57720"/>
        <dbReference type="ChEBI" id="CHEBI:142355"/>
        <dbReference type="EC" id="2.4.2.1"/>
    </reaction>
</comment>
<dbReference type="SUPFAM" id="SSF51182">
    <property type="entry name" value="RmlC-like cupins"/>
    <property type="match status" value="1"/>
</dbReference>